<gene>
    <name evidence="29" type="primary">LOC118885943</name>
</gene>
<dbReference type="InterPro" id="IPR001315">
    <property type="entry name" value="CARD"/>
</dbReference>
<evidence type="ECO:0000313" key="28">
    <source>
        <dbReference type="Proteomes" id="UP000694857"/>
    </source>
</evidence>
<evidence type="ECO:0000256" key="23">
    <source>
        <dbReference type="ARBA" id="ARBA00068545"/>
    </source>
</evidence>
<keyword evidence="18" id="KW-0496">Mitochondrion</keyword>
<feature type="region of interest" description="Disordered" evidence="26">
    <location>
        <begin position="581"/>
        <end position="672"/>
    </location>
</feature>
<evidence type="ECO:0000256" key="5">
    <source>
        <dbReference type="ARBA" id="ARBA00004635"/>
    </source>
</evidence>
<dbReference type="FunFam" id="1.10.533.10:FF:000035">
    <property type="entry name" value="nucleolar protein 3 isoform X5"/>
    <property type="match status" value="1"/>
</dbReference>
<feature type="region of interest" description="Disordered" evidence="26">
    <location>
        <begin position="353"/>
        <end position="413"/>
    </location>
</feature>
<feature type="region of interest" description="Disordered" evidence="26">
    <location>
        <begin position="278"/>
        <end position="301"/>
    </location>
</feature>
<feature type="compositionally biased region" description="Basic and acidic residues" evidence="26">
    <location>
        <begin position="601"/>
        <end position="610"/>
    </location>
</feature>
<sequence>MQEAPAALPTEPGPSPVPAFLGKLWALVGDPGTDHLIRWSPVRAGAFRLPQWSPGFLHSGTSFLVSDQSRFAKEVLPQYFKHSNMASFVRQLNMYGFRKVVSIEQGGLLRPERDHVEFQHPSFVRGREQLLERVRRKVPALRGDDGRWRPEDLGRLLGEVQAFRGVQESTEARLRELRQQNEILWREVVTLRQSHGQQHRVIGKLIQCLFGPLQAGSSSTGTKRKLSLMLDEGCPTPAKFNACPLPGALLQDPYFIQSPLPETTLGLSSPHRARGRIISDIPEDSPSPEGTRLSPSSGGRREKGLALLKEEPASPGGEGEAGLALAPNECDFCVTAPPPLPVAVVQAILEGKGSLSPEGPRSAQQPEPRGPREVPDRGPLDLERGARSPESLLPPMLLRAPPESVEPAGPLDVLGTSLQGREWTLMDLDMELSLEEPEEMGQKRPGRQEDGSCAALWSWPAADCRDRALTMGNTQERPSETIDRERKRLVETLQSDSGLLLDALLARGVLTGPEYEALDALPDAERRVRRLLLLVQSKGEAACQELLSCAQRTVRAPDPAWDWQHVGTGYRERSYDPPCPGHWTPEEAGSGTACPWLPRASDCDEARGPEDSEAAQSGTLEETEPELEAETSEGAEPELEPQMDPEPEPGTEPEPELEPEPDLGAGDESEDS</sequence>
<evidence type="ECO:0000256" key="26">
    <source>
        <dbReference type="SAM" id="MobiDB-lite"/>
    </source>
</evidence>
<evidence type="ECO:0000256" key="19">
    <source>
        <dbReference type="ARBA" id="ARBA00023136"/>
    </source>
</evidence>
<dbReference type="Gene3D" id="1.10.10.10">
    <property type="entry name" value="Winged helix-like DNA-binding domain superfamily/Winged helix DNA-binding domain"/>
    <property type="match status" value="1"/>
</dbReference>
<evidence type="ECO:0000256" key="4">
    <source>
        <dbReference type="ARBA" id="ARBA00004496"/>
    </source>
</evidence>
<dbReference type="PROSITE" id="PS50209">
    <property type="entry name" value="CARD"/>
    <property type="match status" value="1"/>
</dbReference>
<dbReference type="GO" id="GO:0005123">
    <property type="term" value="F:death receptor binding"/>
    <property type="evidence" value="ECO:0007669"/>
    <property type="project" value="TreeGrafter"/>
</dbReference>
<evidence type="ECO:0000256" key="21">
    <source>
        <dbReference type="ARBA" id="ARBA00023242"/>
    </source>
</evidence>
<keyword evidence="11" id="KW-0479">Metal-binding</keyword>
<dbReference type="InterPro" id="IPR000232">
    <property type="entry name" value="HSF_DNA-bd"/>
</dbReference>
<evidence type="ECO:0000256" key="18">
    <source>
        <dbReference type="ARBA" id="ARBA00023128"/>
    </source>
</evidence>
<evidence type="ECO:0000256" key="20">
    <source>
        <dbReference type="ARBA" id="ARBA00023163"/>
    </source>
</evidence>
<evidence type="ECO:0000256" key="14">
    <source>
        <dbReference type="ARBA" id="ARBA00022951"/>
    </source>
</evidence>
<dbReference type="InterPro" id="IPR052685">
    <property type="entry name" value="Apoptosis_Repressor_CARD"/>
</dbReference>
<keyword evidence="21" id="KW-0539">Nucleus</keyword>
<keyword evidence="7" id="KW-0963">Cytoplasm</keyword>
<dbReference type="InterPro" id="IPR036388">
    <property type="entry name" value="WH-like_DNA-bd_sf"/>
</dbReference>
<dbReference type="Pfam" id="PF00447">
    <property type="entry name" value="HSF_DNA-bind"/>
    <property type="match status" value="1"/>
</dbReference>
<name>A0A8B8W1V7_BALMU</name>
<dbReference type="GO" id="GO:0046872">
    <property type="term" value="F:metal ion binding"/>
    <property type="evidence" value="ECO:0007669"/>
    <property type="project" value="UniProtKB-KW"/>
</dbReference>
<dbReference type="GO" id="GO:0006397">
    <property type="term" value="P:mRNA processing"/>
    <property type="evidence" value="ECO:0007669"/>
    <property type="project" value="UniProtKB-KW"/>
</dbReference>
<dbReference type="GO" id="GO:0016020">
    <property type="term" value="C:membrane"/>
    <property type="evidence" value="ECO:0007669"/>
    <property type="project" value="UniProtKB-SubCell"/>
</dbReference>
<dbReference type="RefSeq" id="XP_036691052.1">
    <property type="nucleotide sequence ID" value="XM_036835157.1"/>
</dbReference>
<dbReference type="Gene3D" id="1.10.533.10">
    <property type="entry name" value="Death Domain, Fas"/>
    <property type="match status" value="1"/>
</dbReference>
<keyword evidence="13" id="KW-0832">Ubl conjugation</keyword>
<evidence type="ECO:0000256" key="7">
    <source>
        <dbReference type="ARBA" id="ARBA00022490"/>
    </source>
</evidence>
<dbReference type="GO" id="GO:0090201">
    <property type="term" value="P:negative regulation of release of cytochrome c from mitochondria"/>
    <property type="evidence" value="ECO:0007669"/>
    <property type="project" value="TreeGrafter"/>
</dbReference>
<dbReference type="GO" id="GO:2001243">
    <property type="term" value="P:negative regulation of intrinsic apoptotic signaling pathway"/>
    <property type="evidence" value="ECO:0007669"/>
    <property type="project" value="TreeGrafter"/>
</dbReference>
<dbReference type="GO" id="GO:0016529">
    <property type="term" value="C:sarcoplasmic reticulum"/>
    <property type="evidence" value="ECO:0007669"/>
    <property type="project" value="UniProtKB-SubCell"/>
</dbReference>
<dbReference type="GO" id="GO:0035877">
    <property type="term" value="F:death effector domain binding"/>
    <property type="evidence" value="ECO:0007669"/>
    <property type="project" value="TreeGrafter"/>
</dbReference>
<dbReference type="InterPro" id="IPR036390">
    <property type="entry name" value="WH_DNA-bd_sf"/>
</dbReference>
<comment type="subcellular location">
    <subcellularLocation>
        <location evidence="4">Cytoplasm</location>
    </subcellularLocation>
    <subcellularLocation>
        <location evidence="5">Membrane</location>
        <topology evidence="5">Lipid-anchor</topology>
    </subcellularLocation>
    <subcellularLocation>
        <location evidence="2">Mitochondrion</location>
    </subcellularLocation>
    <subcellularLocation>
        <location evidence="1">Nucleus</location>
    </subcellularLocation>
    <subcellularLocation>
        <location evidence="3">Sarcoplasmic reticulum</location>
    </subcellularLocation>
</comment>
<evidence type="ECO:0000256" key="10">
    <source>
        <dbReference type="ARBA" id="ARBA00022707"/>
    </source>
</evidence>
<keyword evidence="17" id="KW-0238">DNA-binding</keyword>
<evidence type="ECO:0000259" key="27">
    <source>
        <dbReference type="PROSITE" id="PS50209"/>
    </source>
</evidence>
<dbReference type="GO" id="GO:0043565">
    <property type="term" value="F:sequence-specific DNA binding"/>
    <property type="evidence" value="ECO:0007669"/>
    <property type="project" value="InterPro"/>
</dbReference>
<keyword evidence="28" id="KW-1185">Reference proteome</keyword>
<proteinExistence type="inferred from homology"/>
<keyword evidence="8" id="KW-0597">Phosphoprotein</keyword>
<evidence type="ECO:0000256" key="2">
    <source>
        <dbReference type="ARBA" id="ARBA00004173"/>
    </source>
</evidence>
<keyword evidence="19" id="KW-0472">Membrane</keyword>
<evidence type="ECO:0000256" key="22">
    <source>
        <dbReference type="ARBA" id="ARBA00023288"/>
    </source>
</evidence>
<evidence type="ECO:0000256" key="9">
    <source>
        <dbReference type="ARBA" id="ARBA00022664"/>
    </source>
</evidence>
<organism evidence="28 29">
    <name type="scientific">Balaenoptera musculus</name>
    <name type="common">Blue whale</name>
    <dbReference type="NCBI Taxonomy" id="9771"/>
    <lineage>
        <taxon>Eukaryota</taxon>
        <taxon>Metazoa</taxon>
        <taxon>Chordata</taxon>
        <taxon>Craniata</taxon>
        <taxon>Vertebrata</taxon>
        <taxon>Euteleostomi</taxon>
        <taxon>Mammalia</taxon>
        <taxon>Eutheria</taxon>
        <taxon>Laurasiatheria</taxon>
        <taxon>Artiodactyla</taxon>
        <taxon>Whippomorpha</taxon>
        <taxon>Cetacea</taxon>
        <taxon>Mysticeti</taxon>
        <taxon>Balaenopteridae</taxon>
        <taxon>Balaenoptera</taxon>
    </lineage>
</organism>
<evidence type="ECO:0000256" key="16">
    <source>
        <dbReference type="ARBA" id="ARBA00023016"/>
    </source>
</evidence>
<evidence type="ECO:0000256" key="13">
    <source>
        <dbReference type="ARBA" id="ARBA00022843"/>
    </source>
</evidence>
<accession>A0A8B8W1V7</accession>
<evidence type="ECO:0000256" key="17">
    <source>
        <dbReference type="ARBA" id="ARBA00023125"/>
    </source>
</evidence>
<evidence type="ECO:0000256" key="12">
    <source>
        <dbReference type="ARBA" id="ARBA00022837"/>
    </source>
</evidence>
<keyword evidence="15" id="KW-0805">Transcription regulation</keyword>
<dbReference type="AlphaFoldDB" id="A0A8B8W1V7"/>
<dbReference type="SUPFAM" id="SSF47986">
    <property type="entry name" value="DEATH domain"/>
    <property type="match status" value="1"/>
</dbReference>
<dbReference type="SUPFAM" id="SSF46785">
    <property type="entry name" value="Winged helix' DNA-binding domain"/>
    <property type="match status" value="1"/>
</dbReference>
<feature type="compositionally biased region" description="Basic and acidic residues" evidence="26">
    <location>
        <begin position="369"/>
        <end position="387"/>
    </location>
</feature>
<dbReference type="Proteomes" id="UP000694857">
    <property type="component" value="Chromosome 19"/>
</dbReference>
<evidence type="ECO:0000256" key="8">
    <source>
        <dbReference type="ARBA" id="ARBA00022553"/>
    </source>
</evidence>
<dbReference type="GO" id="GO:2001237">
    <property type="term" value="P:negative regulation of extrinsic apoptotic signaling pathway"/>
    <property type="evidence" value="ECO:0007669"/>
    <property type="project" value="TreeGrafter"/>
</dbReference>
<dbReference type="FunFam" id="1.10.10.10:FF:000027">
    <property type="entry name" value="Heat shock transcription factor 1"/>
    <property type="match status" value="1"/>
</dbReference>
<evidence type="ECO:0000256" key="24">
    <source>
        <dbReference type="ARBA" id="ARBA00078134"/>
    </source>
</evidence>
<dbReference type="GO" id="GO:0089720">
    <property type="term" value="F:caspase binding"/>
    <property type="evidence" value="ECO:0007669"/>
    <property type="project" value="TreeGrafter"/>
</dbReference>
<dbReference type="Pfam" id="PF00619">
    <property type="entry name" value="CARD"/>
    <property type="match status" value="1"/>
</dbReference>
<dbReference type="PANTHER" id="PTHR22797:SF37">
    <property type="entry name" value="NUCLEOLAR PROTEIN 3"/>
    <property type="match status" value="1"/>
</dbReference>
<keyword evidence="10" id="KW-0519">Myristate</keyword>
<keyword evidence="20" id="KW-0804">Transcription</keyword>
<dbReference type="SMART" id="SM00114">
    <property type="entry name" value="CARD"/>
    <property type="match status" value="1"/>
</dbReference>
<evidence type="ECO:0000256" key="3">
    <source>
        <dbReference type="ARBA" id="ARBA00004369"/>
    </source>
</evidence>
<feature type="domain" description="CARD" evidence="27">
    <location>
        <begin position="474"/>
        <end position="553"/>
    </location>
</feature>
<comment type="similarity">
    <text evidence="6 25">Belongs to the HSF family.</text>
</comment>
<evidence type="ECO:0000256" key="6">
    <source>
        <dbReference type="ARBA" id="ARBA00006403"/>
    </source>
</evidence>
<evidence type="ECO:0000256" key="11">
    <source>
        <dbReference type="ARBA" id="ARBA00022723"/>
    </source>
</evidence>
<dbReference type="InterPro" id="IPR011029">
    <property type="entry name" value="DEATH-like_dom_sf"/>
</dbReference>
<feature type="compositionally biased region" description="Acidic residues" evidence="26">
    <location>
        <begin position="621"/>
        <end position="672"/>
    </location>
</feature>
<evidence type="ECO:0000256" key="1">
    <source>
        <dbReference type="ARBA" id="ARBA00004123"/>
    </source>
</evidence>
<keyword evidence="12" id="KW-0106">Calcium</keyword>
<keyword evidence="22" id="KW-0449">Lipoprotein</keyword>
<evidence type="ECO:0000256" key="15">
    <source>
        <dbReference type="ARBA" id="ARBA00023015"/>
    </source>
</evidence>
<keyword evidence="16 29" id="KW-0346">Stress response</keyword>
<dbReference type="CDD" id="cd01671">
    <property type="entry name" value="CARD"/>
    <property type="match status" value="1"/>
</dbReference>
<evidence type="ECO:0000313" key="29">
    <source>
        <dbReference type="RefSeq" id="XP_036691052.1"/>
    </source>
</evidence>
<evidence type="ECO:0000256" key="25">
    <source>
        <dbReference type="RuleBase" id="RU004020"/>
    </source>
</evidence>
<dbReference type="GeneID" id="118885943"/>
<reference evidence="29" key="1">
    <citation type="submission" date="2025-08" db="UniProtKB">
        <authorList>
            <consortium name="RefSeq"/>
        </authorList>
    </citation>
    <scope>IDENTIFICATION</scope>
    <source>
        <tissue evidence="29">Epidermis and Blubber</tissue>
    </source>
</reference>
<dbReference type="GO" id="GO:0005739">
    <property type="term" value="C:mitochondrion"/>
    <property type="evidence" value="ECO:0007669"/>
    <property type="project" value="UniProtKB-SubCell"/>
</dbReference>
<dbReference type="SMART" id="SM00415">
    <property type="entry name" value="HSF"/>
    <property type="match status" value="1"/>
</dbReference>
<dbReference type="GO" id="GO:0003700">
    <property type="term" value="F:DNA-binding transcription factor activity"/>
    <property type="evidence" value="ECO:0007669"/>
    <property type="project" value="InterPro"/>
</dbReference>
<keyword evidence="14" id="KW-0703">Sarcoplasmic reticulum</keyword>
<protein>
    <recommendedName>
        <fullName evidence="23">Nucleolar protein 3</fullName>
    </recommendedName>
    <alternativeName>
        <fullName evidence="24">Apoptosis repressor with CARD</fullName>
    </alternativeName>
</protein>
<dbReference type="GO" id="GO:0043027">
    <property type="term" value="F:cysteine-type endopeptidase inhibitor activity involved in apoptotic process"/>
    <property type="evidence" value="ECO:0007669"/>
    <property type="project" value="TreeGrafter"/>
</dbReference>
<dbReference type="GO" id="GO:0005634">
    <property type="term" value="C:nucleus"/>
    <property type="evidence" value="ECO:0007669"/>
    <property type="project" value="UniProtKB-SubCell"/>
</dbReference>
<dbReference type="PROSITE" id="PS00434">
    <property type="entry name" value="HSF_DOMAIN"/>
    <property type="match status" value="1"/>
</dbReference>
<dbReference type="PANTHER" id="PTHR22797">
    <property type="entry name" value="CARD6/NUCLEOLAR PROTEIN 3"/>
    <property type="match status" value="1"/>
</dbReference>
<keyword evidence="9" id="KW-0507">mRNA processing</keyword>